<sequence>MNIKIIIVSEFDIKEDEIHDKASYSIKSGEAKIHITNNQAQSAGIRSEQSWFQIYKIDTGFNLDYSYEYLSINSDVIVMWQDQLIYISLNTQNIAQKLYNSLDVFSEKQQSIILEKYPYNDQNKLDIPSRFTIICVSSSLIKIKLKRNQSICIIQNGVTVYITDINNTLYLKSDDEFEMHDHNHVIMYKEFTIMKSVAVFFYAKHLFLNFIEHKKAEILPFLKTYQSNFTPEQQQLVRKQSKLGFKDMELYQMNSKEAAELIRKQKLEEILLRILNNSVEEEQLNSNDTNGQQEQLQSNIEMPQQYPILQQQNDIEKRTKKIQLVFSDSEPEKENKHIQNVEKPTTQILEQMERFKVQYHFNTCNNTITNDNMTNYEKIQQVKDQKLYKLTQSQAINAIEEQKIDLEEFNNKQLEKLHTKSALVKEQKLQKLARAQIDNAVEEQALQKKYVVEEQQQEIKGNNKQNDVAQLKNLQEKVLNFSDSEIDEVQETQIQSKTKQSVETSESDVVLEEEDIQKQSHVSELIDVDDSIKTDHMQYIVPLKDVEQFFDELLTTENIMFIDSSQSIIDTQQNIFSICKDDEQDTIKAVYVCQDTQSKFYANPYILFGVYHCIPIVTQKDKKSLQLKYRTRHTRIQFALYSDLKMKNMKPSAKPKICEEMQLLKAIEISMASINRMQLFVTQATAQKHFKLIEKVHGWEHVHKWSDLNFNYKVWSLEDLASFIFLDQE</sequence>
<accession>A0AA86RAZ7</accession>
<comment type="caution">
    <text evidence="1">The sequence shown here is derived from an EMBL/GenBank/DDBJ whole genome shotgun (WGS) entry which is preliminary data.</text>
</comment>
<keyword evidence="3" id="KW-1185">Reference proteome</keyword>
<dbReference type="AlphaFoldDB" id="A0AA86RAZ7"/>
<name>A0AA86RAZ7_9EUKA</name>
<dbReference type="EMBL" id="CATOUU010001077">
    <property type="protein sequence ID" value="CAI9970626.1"/>
    <property type="molecule type" value="Genomic_DNA"/>
</dbReference>
<protein>
    <submittedName>
        <fullName evidence="2">Hypothetical_protein</fullName>
    </submittedName>
</protein>
<proteinExistence type="predicted"/>
<reference evidence="2 3" key="2">
    <citation type="submission" date="2024-07" db="EMBL/GenBank/DDBJ databases">
        <authorList>
            <person name="Akdeniz Z."/>
        </authorList>
    </citation>
    <scope>NUCLEOTIDE SEQUENCE [LARGE SCALE GENOMIC DNA]</scope>
</reference>
<reference evidence="1" key="1">
    <citation type="submission" date="2023-06" db="EMBL/GenBank/DDBJ databases">
        <authorList>
            <person name="Kurt Z."/>
        </authorList>
    </citation>
    <scope>NUCLEOTIDE SEQUENCE</scope>
</reference>
<evidence type="ECO:0000313" key="3">
    <source>
        <dbReference type="Proteomes" id="UP001642409"/>
    </source>
</evidence>
<evidence type="ECO:0000313" key="1">
    <source>
        <dbReference type="EMBL" id="CAI9970626.1"/>
    </source>
</evidence>
<organism evidence="1">
    <name type="scientific">Hexamita inflata</name>
    <dbReference type="NCBI Taxonomy" id="28002"/>
    <lineage>
        <taxon>Eukaryota</taxon>
        <taxon>Metamonada</taxon>
        <taxon>Diplomonadida</taxon>
        <taxon>Hexamitidae</taxon>
        <taxon>Hexamitinae</taxon>
        <taxon>Hexamita</taxon>
    </lineage>
</organism>
<dbReference type="Proteomes" id="UP001642409">
    <property type="component" value="Unassembled WGS sequence"/>
</dbReference>
<evidence type="ECO:0000313" key="2">
    <source>
        <dbReference type="EMBL" id="CAL6098806.1"/>
    </source>
</evidence>
<dbReference type="EMBL" id="CAXDID020000513">
    <property type="protein sequence ID" value="CAL6098806.1"/>
    <property type="molecule type" value="Genomic_DNA"/>
</dbReference>
<gene>
    <name evidence="1" type="ORF">HINF_LOCUS58271</name>
    <name evidence="2" type="ORF">HINF_LOCUS69781</name>
</gene>